<reference evidence="1 2" key="1">
    <citation type="submission" date="2019-06" db="EMBL/GenBank/DDBJ databases">
        <title>Sequencing the genomes of 1000 actinobacteria strains.</title>
        <authorList>
            <person name="Klenk H.-P."/>
        </authorList>
    </citation>
    <scope>NUCLEOTIDE SEQUENCE [LARGE SCALE GENOMIC DNA]</scope>
    <source>
        <strain evidence="1 2">DSM 41929</strain>
    </source>
</reference>
<evidence type="ECO:0000313" key="1">
    <source>
        <dbReference type="EMBL" id="TQK96354.1"/>
    </source>
</evidence>
<dbReference type="EMBL" id="VFNX01000001">
    <property type="protein sequence ID" value="TQK96354.1"/>
    <property type="molecule type" value="Genomic_DNA"/>
</dbReference>
<proteinExistence type="predicted"/>
<protein>
    <submittedName>
        <fullName evidence="1">Uncharacterized protein</fullName>
    </submittedName>
</protein>
<gene>
    <name evidence="1" type="ORF">FB563_1297</name>
</gene>
<evidence type="ECO:0000313" key="2">
    <source>
        <dbReference type="Proteomes" id="UP000318103"/>
    </source>
</evidence>
<name>A0A542UB88_9ACTN</name>
<accession>A0A542UB88</accession>
<dbReference type="Proteomes" id="UP000318103">
    <property type="component" value="Unassembled WGS sequence"/>
</dbReference>
<dbReference type="AlphaFoldDB" id="A0A542UB88"/>
<sequence>MTNIDGASVDELARTWSEIHYGYDSHGLATAPRPADCAHADDHPVPRYTDFRHSLPQVYAPGDFPATEHSRSLESWTCPRFTATLAQGRVSALGRLDAE</sequence>
<dbReference type="RefSeq" id="WP_055708150.1">
    <property type="nucleotide sequence ID" value="NZ_JBPJFI010000001.1"/>
</dbReference>
<dbReference type="OrthoDB" id="4248222at2"/>
<keyword evidence="2" id="KW-1185">Reference proteome</keyword>
<comment type="caution">
    <text evidence="1">The sequence shown here is derived from an EMBL/GenBank/DDBJ whole genome shotgun (WGS) entry which is preliminary data.</text>
</comment>
<organism evidence="1 2">
    <name type="scientific">Streptomyces puniciscabiei</name>
    <dbReference type="NCBI Taxonomy" id="164348"/>
    <lineage>
        <taxon>Bacteria</taxon>
        <taxon>Bacillati</taxon>
        <taxon>Actinomycetota</taxon>
        <taxon>Actinomycetes</taxon>
        <taxon>Kitasatosporales</taxon>
        <taxon>Streptomycetaceae</taxon>
        <taxon>Streptomyces</taxon>
    </lineage>
</organism>